<dbReference type="RefSeq" id="WP_133991711.1">
    <property type="nucleotide sequence ID" value="NZ_SODV01000001.1"/>
</dbReference>
<dbReference type="PANTHER" id="PTHR30273">
    <property type="entry name" value="PERIPLASMIC SIGNAL SENSOR AND SIGMA FACTOR ACTIVATOR FECR-RELATED"/>
    <property type="match status" value="1"/>
</dbReference>
<proteinExistence type="predicted"/>
<evidence type="ECO:0000259" key="3">
    <source>
        <dbReference type="Pfam" id="PF16344"/>
    </source>
</evidence>
<keyword evidence="1" id="KW-0472">Membrane</keyword>
<gene>
    <name evidence="4" type="ORF">EDB95_1308</name>
</gene>
<accession>A0A4R8DQS0</accession>
<feature type="domain" description="FecR protein" evidence="2">
    <location>
        <begin position="176"/>
        <end position="271"/>
    </location>
</feature>
<dbReference type="PIRSF" id="PIRSF018266">
    <property type="entry name" value="FecR"/>
    <property type="match status" value="1"/>
</dbReference>
<evidence type="ECO:0000259" key="2">
    <source>
        <dbReference type="Pfam" id="PF04773"/>
    </source>
</evidence>
<dbReference type="Pfam" id="PF16344">
    <property type="entry name" value="FecR_C"/>
    <property type="match status" value="1"/>
</dbReference>
<dbReference type="Proteomes" id="UP000294498">
    <property type="component" value="Unassembled WGS sequence"/>
</dbReference>
<dbReference type="Gene3D" id="3.55.50.30">
    <property type="match status" value="1"/>
</dbReference>
<dbReference type="Pfam" id="PF04773">
    <property type="entry name" value="FecR"/>
    <property type="match status" value="1"/>
</dbReference>
<reference evidence="4 5" key="1">
    <citation type="submission" date="2019-03" db="EMBL/GenBank/DDBJ databases">
        <title>Genomic Encyclopedia of Type Strains, Phase IV (KMG-IV): sequencing the most valuable type-strain genomes for metagenomic binning, comparative biology and taxonomic classification.</title>
        <authorList>
            <person name="Goeker M."/>
        </authorList>
    </citation>
    <scope>NUCLEOTIDE SEQUENCE [LARGE SCALE GENOMIC DNA]</scope>
    <source>
        <strain evidence="4 5">DSM 100059</strain>
    </source>
</reference>
<dbReference type="InterPro" id="IPR012373">
    <property type="entry name" value="Ferrdict_sens_TM"/>
</dbReference>
<dbReference type="InterPro" id="IPR032508">
    <property type="entry name" value="FecR_C"/>
</dbReference>
<comment type="caution">
    <text evidence="4">The sequence shown here is derived from an EMBL/GenBank/DDBJ whole genome shotgun (WGS) entry which is preliminary data.</text>
</comment>
<name>A0A4R8DQS0_9BACT</name>
<dbReference type="GO" id="GO:0016989">
    <property type="term" value="F:sigma factor antagonist activity"/>
    <property type="evidence" value="ECO:0007669"/>
    <property type="project" value="TreeGrafter"/>
</dbReference>
<feature type="transmembrane region" description="Helical" evidence="1">
    <location>
        <begin position="79"/>
        <end position="98"/>
    </location>
</feature>
<protein>
    <submittedName>
        <fullName evidence="4">FecR family protein</fullName>
    </submittedName>
</protein>
<evidence type="ECO:0000313" key="5">
    <source>
        <dbReference type="Proteomes" id="UP000294498"/>
    </source>
</evidence>
<dbReference type="OrthoDB" id="649666at2"/>
<sequence length="383" mass="41497">MSPDYYQDLLQRYLDGTCSAQEGEELFAWLASDAGRKPLLEALQREYKGQEEPHPAGAAGDRIWARLEQSTRARRPLRMYWTAAAAAVLVMGVGAYTWNRYERRPRPTVPKEPIAVQDVGPGGNKATLTLGDGRTIVLDRAAEGQLTRQGGAGVVKTGAGQLAYTALGTGSALYNTISTPRGGQYQVVLADGTHVWLNASSSLRFPTTFTGKERRVVLTGEGYFEVAPRAGQPFRVTAGDMTVDVLGTHFDVMAYADEDRTATTLLEGSVRVSGGSTGSLVRPGQAALLDAGTHQLQVGLADLEGAVAWKNGYFRFDGVDLPVVMRQLSRWYDVDVVYQGHKEKTYEFVGTVARSANLSSVLKVLEINGVQVKVEGKKLLVTP</sequence>
<dbReference type="InterPro" id="IPR006860">
    <property type="entry name" value="FecR"/>
</dbReference>
<keyword evidence="1" id="KW-0812">Transmembrane</keyword>
<keyword evidence="1" id="KW-1133">Transmembrane helix</keyword>
<feature type="domain" description="Protein FecR C-terminal" evidence="3">
    <location>
        <begin position="313"/>
        <end position="380"/>
    </location>
</feature>
<organism evidence="4 5">
    <name type="scientific">Dinghuibacter silviterrae</name>
    <dbReference type="NCBI Taxonomy" id="1539049"/>
    <lineage>
        <taxon>Bacteria</taxon>
        <taxon>Pseudomonadati</taxon>
        <taxon>Bacteroidota</taxon>
        <taxon>Chitinophagia</taxon>
        <taxon>Chitinophagales</taxon>
        <taxon>Chitinophagaceae</taxon>
        <taxon>Dinghuibacter</taxon>
    </lineage>
</organism>
<keyword evidence="5" id="KW-1185">Reference proteome</keyword>
<dbReference type="EMBL" id="SODV01000001">
    <property type="protein sequence ID" value="TDX00289.1"/>
    <property type="molecule type" value="Genomic_DNA"/>
</dbReference>
<dbReference type="PANTHER" id="PTHR30273:SF2">
    <property type="entry name" value="PROTEIN FECR"/>
    <property type="match status" value="1"/>
</dbReference>
<dbReference type="AlphaFoldDB" id="A0A4R8DQS0"/>
<dbReference type="Gene3D" id="2.60.120.1440">
    <property type="match status" value="1"/>
</dbReference>
<evidence type="ECO:0000313" key="4">
    <source>
        <dbReference type="EMBL" id="TDX00289.1"/>
    </source>
</evidence>
<evidence type="ECO:0000256" key="1">
    <source>
        <dbReference type="SAM" id="Phobius"/>
    </source>
</evidence>